<protein>
    <submittedName>
        <fullName evidence="1">Uncharacterized protein</fullName>
    </submittedName>
</protein>
<dbReference type="AlphaFoldDB" id="A0A3S9XA42"/>
<organism evidence="1 2">
    <name type="scientific">Entomomonas moraniae</name>
    <dbReference type="NCBI Taxonomy" id="2213226"/>
    <lineage>
        <taxon>Bacteria</taxon>
        <taxon>Pseudomonadati</taxon>
        <taxon>Pseudomonadota</taxon>
        <taxon>Gammaproteobacteria</taxon>
        <taxon>Pseudomonadales</taxon>
        <taxon>Pseudomonadaceae</taxon>
        <taxon>Entomomonas</taxon>
    </lineage>
</organism>
<keyword evidence="2" id="KW-1185">Reference proteome</keyword>
<dbReference type="Proteomes" id="UP000273143">
    <property type="component" value="Chromosome"/>
</dbReference>
<dbReference type="KEGG" id="emo:DM558_00320"/>
<dbReference type="RefSeq" id="WP_127161533.1">
    <property type="nucleotide sequence ID" value="NZ_CP029822.1"/>
</dbReference>
<evidence type="ECO:0000313" key="1">
    <source>
        <dbReference type="EMBL" id="AZS49314.1"/>
    </source>
</evidence>
<gene>
    <name evidence="1" type="ORF">DM558_00320</name>
</gene>
<reference evidence="2" key="1">
    <citation type="submission" date="2018-06" db="EMBL/GenBank/DDBJ databases">
        <title>Complete genome of Pseudomonas insecticola strain QZS01.</title>
        <authorList>
            <person name="Wang J."/>
            <person name="Su Q."/>
        </authorList>
    </citation>
    <scope>NUCLEOTIDE SEQUENCE [LARGE SCALE GENOMIC DNA]</scope>
    <source>
        <strain evidence="2">QZS01</strain>
    </source>
</reference>
<accession>A0A3S9XA42</accession>
<name>A0A3S9XA42_9GAMM</name>
<evidence type="ECO:0000313" key="2">
    <source>
        <dbReference type="Proteomes" id="UP000273143"/>
    </source>
</evidence>
<dbReference type="EMBL" id="CP029822">
    <property type="protein sequence ID" value="AZS49314.1"/>
    <property type="molecule type" value="Genomic_DNA"/>
</dbReference>
<sequence>MQITQSHIDAWIKEQTQNLIDNQDVVIDHKVVVDLQTFWIEAENAFIEADSKDDQYTFLQSRLKGVISESRRERDLKIINEVAQRMLEPFAYEGALEQVREEQDDYNILGYEVRHAEGWY</sequence>
<proteinExistence type="predicted"/>